<keyword evidence="3" id="KW-1185">Reference proteome</keyword>
<evidence type="ECO:0000313" key="2">
    <source>
        <dbReference type="EMBL" id="GAA2921762.1"/>
    </source>
</evidence>
<comment type="caution">
    <text evidence="2">The sequence shown here is derived from an EMBL/GenBank/DDBJ whole genome shotgun (WGS) entry which is preliminary data.</text>
</comment>
<evidence type="ECO:0000256" key="1">
    <source>
        <dbReference type="SAM" id="MobiDB-lite"/>
    </source>
</evidence>
<dbReference type="EMBL" id="BAAAVA010000020">
    <property type="protein sequence ID" value="GAA2921762.1"/>
    <property type="molecule type" value="Genomic_DNA"/>
</dbReference>
<name>A0ABN3WQA3_9ACTN</name>
<feature type="compositionally biased region" description="Basic and acidic residues" evidence="1">
    <location>
        <begin position="33"/>
        <end position="54"/>
    </location>
</feature>
<accession>A0ABN3WQA3</accession>
<feature type="region of interest" description="Disordered" evidence="1">
    <location>
        <begin position="26"/>
        <end position="62"/>
    </location>
</feature>
<dbReference type="Proteomes" id="UP001501423">
    <property type="component" value="Unassembled WGS sequence"/>
</dbReference>
<sequence length="163" mass="18167">MTFLLTSEYVPKYGRWVSSPTVALSELSKNSKRVAETLGPRRGDGAVSPERGDDVAPPPVDGEWRLRFATNEAAKKRGELGAETPGNTRRCFEALRGDPASRSDPDRQHRLRGRLATGNRGGRDCPQWEHTVTAGGRVRHLVDEARRTVYFVYASPRHPKDTE</sequence>
<reference evidence="2 3" key="1">
    <citation type="journal article" date="2019" name="Int. J. Syst. Evol. Microbiol.">
        <title>The Global Catalogue of Microorganisms (GCM) 10K type strain sequencing project: providing services to taxonomists for standard genome sequencing and annotation.</title>
        <authorList>
            <consortium name="The Broad Institute Genomics Platform"/>
            <consortium name="The Broad Institute Genome Sequencing Center for Infectious Disease"/>
            <person name="Wu L."/>
            <person name="Ma J."/>
        </authorList>
    </citation>
    <scope>NUCLEOTIDE SEQUENCE [LARGE SCALE GENOMIC DNA]</scope>
    <source>
        <strain evidence="2 3">JCM 9650</strain>
    </source>
</reference>
<gene>
    <name evidence="2" type="ORF">GCM10010478_22640</name>
</gene>
<evidence type="ECO:0000313" key="3">
    <source>
        <dbReference type="Proteomes" id="UP001501423"/>
    </source>
</evidence>
<proteinExistence type="predicted"/>
<organism evidence="2 3">
    <name type="scientific">Streptomyces erythrogriseus</name>
    <dbReference type="NCBI Taxonomy" id="284027"/>
    <lineage>
        <taxon>Bacteria</taxon>
        <taxon>Bacillati</taxon>
        <taxon>Actinomycetota</taxon>
        <taxon>Actinomycetes</taxon>
        <taxon>Kitasatosporales</taxon>
        <taxon>Streptomycetaceae</taxon>
        <taxon>Streptomyces</taxon>
        <taxon>Streptomyces griseoincarnatus group</taxon>
    </lineage>
</organism>
<protein>
    <submittedName>
        <fullName evidence="2">Uncharacterized protein</fullName>
    </submittedName>
</protein>